<dbReference type="Pfam" id="PF16133">
    <property type="entry name" value="DUF4844"/>
    <property type="match status" value="1"/>
</dbReference>
<dbReference type="InterPro" id="IPR038360">
    <property type="entry name" value="DUF4844_sf"/>
</dbReference>
<keyword evidence="2" id="KW-1185">Reference proteome</keyword>
<reference evidence="1 2" key="1">
    <citation type="submission" date="2014-03" db="EMBL/GenBank/DDBJ databases">
        <title>Bradyrhizobium valentinum sp. nov., isolated from effective nodules of Lupinus mariae-josephae, a lupine endemic of basic-lime soils in Eastern Spain.</title>
        <authorList>
            <person name="Duran D."/>
            <person name="Rey L."/>
            <person name="Navarro A."/>
            <person name="Busquets A."/>
            <person name="Imperial J."/>
            <person name="Ruiz-Argueso T."/>
        </authorList>
    </citation>
    <scope>NUCLEOTIDE SEQUENCE [LARGE SCALE GENOMIC DNA]</scope>
    <source>
        <strain evidence="1 2">PAC68</strain>
    </source>
</reference>
<gene>
    <name evidence="1" type="ORF">CQ12_03135</name>
</gene>
<comment type="caution">
    <text evidence="1">The sequence shown here is derived from an EMBL/GenBank/DDBJ whole genome shotgun (WGS) entry which is preliminary data.</text>
</comment>
<organism evidence="1 2">
    <name type="scientific">Bradyrhizobium jicamae</name>
    <dbReference type="NCBI Taxonomy" id="280332"/>
    <lineage>
        <taxon>Bacteria</taxon>
        <taxon>Pseudomonadati</taxon>
        <taxon>Pseudomonadota</taxon>
        <taxon>Alphaproteobacteria</taxon>
        <taxon>Hyphomicrobiales</taxon>
        <taxon>Nitrobacteraceae</taxon>
        <taxon>Bradyrhizobium</taxon>
    </lineage>
</organism>
<accession>A0A0R3KSJ6</accession>
<protein>
    <submittedName>
        <fullName evidence="1">Uncharacterized protein</fullName>
    </submittedName>
</protein>
<dbReference type="OrthoDB" id="8230863at2"/>
<sequence length="176" mass="19632">MRYILILICVLALGAFGFAGFIYWKYCQLFPEPSNETVQLTLEKRATLERLRKEAKFQAHDFSPLGYTGAETPEDKARATSAVNGVIDAVLAQPDGPVQARTVSSLIGKAMRQVFWLATEDRNRTADYLLEIWYILGFKLATGQFAYGAAYRKPAGYSEPLPPGWTAPDQPRPINP</sequence>
<dbReference type="AlphaFoldDB" id="A0A0R3KSJ6"/>
<name>A0A0R3KSJ6_9BRAD</name>
<dbReference type="Proteomes" id="UP000050863">
    <property type="component" value="Unassembled WGS sequence"/>
</dbReference>
<dbReference type="InterPro" id="IPR032301">
    <property type="entry name" value="DUF4844"/>
</dbReference>
<proteinExistence type="predicted"/>
<dbReference type="Gene3D" id="1.20.1480.40">
    <property type="entry name" value="Uncharacterised protein PF16133, DUF4844"/>
    <property type="match status" value="1"/>
</dbReference>
<evidence type="ECO:0000313" key="1">
    <source>
        <dbReference type="EMBL" id="KRQ95599.1"/>
    </source>
</evidence>
<dbReference type="EMBL" id="LLXZ01000205">
    <property type="protein sequence ID" value="KRQ95599.1"/>
    <property type="molecule type" value="Genomic_DNA"/>
</dbReference>
<evidence type="ECO:0000313" key="2">
    <source>
        <dbReference type="Proteomes" id="UP000050863"/>
    </source>
</evidence>